<feature type="domain" description="Thiamine pyrophosphate enzyme N-terminal TPP-binding" evidence="13">
    <location>
        <begin position="24"/>
        <end position="137"/>
    </location>
</feature>
<protein>
    <recommendedName>
        <fullName evidence="4">pyruvate decarboxylase</fullName>
        <ecNumber evidence="4">4.1.1.1</ecNumber>
    </recommendedName>
</protein>
<comment type="cofactor">
    <cofactor evidence="2">
        <name>thiamine diphosphate</name>
        <dbReference type="ChEBI" id="CHEBI:58937"/>
    </cofactor>
</comment>
<keyword evidence="6" id="KW-0210">Decarboxylase</keyword>
<evidence type="ECO:0000256" key="9">
    <source>
        <dbReference type="ARBA" id="ARBA00023239"/>
    </source>
</evidence>
<gene>
    <name evidence="14" type="ORF">QF118_13330</name>
</gene>
<keyword evidence="15" id="KW-1185">Reference proteome</keyword>
<feature type="domain" description="Thiamine pyrophosphate enzyme central" evidence="11">
    <location>
        <begin position="231"/>
        <end position="325"/>
    </location>
</feature>
<dbReference type="PANTHER" id="PTHR43452:SF1">
    <property type="entry name" value="PYRUVATE DECARBOXYLASE C186.09-RELATED"/>
    <property type="match status" value="1"/>
</dbReference>
<dbReference type="Pfam" id="PF02776">
    <property type="entry name" value="TPP_enzyme_N"/>
    <property type="match status" value="1"/>
</dbReference>
<evidence type="ECO:0000313" key="14">
    <source>
        <dbReference type="EMBL" id="WGW02915.1"/>
    </source>
</evidence>
<keyword evidence="8 10" id="KW-0786">Thiamine pyrophosphate</keyword>
<evidence type="ECO:0000256" key="8">
    <source>
        <dbReference type="ARBA" id="ARBA00023052"/>
    </source>
</evidence>
<dbReference type="InterPro" id="IPR047213">
    <property type="entry name" value="TPP_PYR_PDC_IPDC-like"/>
</dbReference>
<dbReference type="Gene3D" id="3.40.50.970">
    <property type="match status" value="2"/>
</dbReference>
<proteinExistence type="inferred from homology"/>
<evidence type="ECO:0000256" key="6">
    <source>
        <dbReference type="ARBA" id="ARBA00022793"/>
    </source>
</evidence>
<dbReference type="CDD" id="cd07038">
    <property type="entry name" value="TPP_PYR_PDC_IPDC_like"/>
    <property type="match status" value="1"/>
</dbReference>
<keyword evidence="9" id="KW-0456">Lyase</keyword>
<dbReference type="Pfam" id="PF00205">
    <property type="entry name" value="TPP_enzyme_M"/>
    <property type="match status" value="1"/>
</dbReference>
<dbReference type="SUPFAM" id="SSF52518">
    <property type="entry name" value="Thiamin diphosphate-binding fold (THDP-binding)"/>
    <property type="match status" value="2"/>
</dbReference>
<evidence type="ECO:0000256" key="10">
    <source>
        <dbReference type="RuleBase" id="RU362132"/>
    </source>
</evidence>
<evidence type="ECO:0000256" key="4">
    <source>
        <dbReference type="ARBA" id="ARBA00013202"/>
    </source>
</evidence>
<dbReference type="EC" id="4.1.1.1" evidence="4"/>
<organism evidence="14 15">
    <name type="scientific">Tropicibacter oceani</name>
    <dbReference type="NCBI Taxonomy" id="3058420"/>
    <lineage>
        <taxon>Bacteria</taxon>
        <taxon>Pseudomonadati</taxon>
        <taxon>Pseudomonadota</taxon>
        <taxon>Alphaproteobacteria</taxon>
        <taxon>Rhodobacterales</taxon>
        <taxon>Roseobacteraceae</taxon>
        <taxon>Tropicibacter</taxon>
    </lineage>
</organism>
<dbReference type="EMBL" id="CP124616">
    <property type="protein sequence ID" value="WGW02915.1"/>
    <property type="molecule type" value="Genomic_DNA"/>
</dbReference>
<dbReference type="Gene3D" id="3.40.50.1220">
    <property type="entry name" value="TPP-binding domain"/>
    <property type="match status" value="1"/>
</dbReference>
<dbReference type="Proteomes" id="UP001241605">
    <property type="component" value="Chromosome"/>
</dbReference>
<dbReference type="InterPro" id="IPR012000">
    <property type="entry name" value="Thiamin_PyroP_enz_cen_dom"/>
</dbReference>
<reference evidence="14 15" key="1">
    <citation type="submission" date="2023-05" db="EMBL/GenBank/DDBJ databases">
        <title>YMD87, complete Genome.</title>
        <authorList>
            <person name="Zhang J."/>
            <person name="Xu X."/>
        </authorList>
    </citation>
    <scope>NUCLEOTIDE SEQUENCE [LARGE SCALE GENOMIC DNA]</scope>
    <source>
        <strain evidence="14 15">YMD87</strain>
    </source>
</reference>
<evidence type="ECO:0000256" key="7">
    <source>
        <dbReference type="ARBA" id="ARBA00022842"/>
    </source>
</evidence>
<evidence type="ECO:0000259" key="11">
    <source>
        <dbReference type="Pfam" id="PF00205"/>
    </source>
</evidence>
<dbReference type="InterPro" id="IPR011766">
    <property type="entry name" value="TPP_enzyme_TPP-bd"/>
</dbReference>
<sequence length="620" mass="66767">MRHHFLGLHNHPKPEPSAKGATETVASYLNKRLAQIGVRHVFAIPGDYIAEYVNTLDDPALNAGLQRIHPNNEVSAVYSADGYARSVKGRVGCAAFTYGVGALNAVQAVGGAFVERVPLVLINGSPSQAQFNSERDQGVLYHHMLDGSHSDYRVLSEVTEMAVRIDNPASAPDQIDAALRCCITTSRPVYIEIANPLSLSPCRPVPDTPLVPEPLPVDAASLGHAADAVEAHMRRARRLVFMAGSEIARAGAEDAFATLCQLADAPYVTSGLGKSVLDETREDLRFSGCYIGRSSQQNVQDLAETADCFVALGVQDTDFNYLGVVTPDYVPSDDPLPGPTHVQARNGAVLVGRGLAYWGNVAMVDLIDELIRRLRAKPLRGSPFPGLQGTPWDIPPVSKFPPEDGLTYDSFKSLLVHEYLERCTAEDYPVIVADSGFSFVALTNVKAVQRGYVAQLAWAAIGYGTGATTGVALSQSLQDRPRRVITMAGDAAFAETVNAIGLGAQLGQDNVFFVMDNRVYAVEQWLINPDAFCPGAPPPEFEPLTAIPQGHIWDYVKIAEGFGGVGYAVSTNAELSAVLKGLDTRPINKVTGKPTFTLVAVRIPEKDLPDTTRWKMTCPT</sequence>
<dbReference type="PANTHER" id="PTHR43452">
    <property type="entry name" value="PYRUVATE DECARBOXYLASE"/>
    <property type="match status" value="1"/>
</dbReference>
<dbReference type="RefSeq" id="WP_282299544.1">
    <property type="nucleotide sequence ID" value="NZ_CP124616.1"/>
</dbReference>
<comment type="similarity">
    <text evidence="3 10">Belongs to the TPP enzyme family.</text>
</comment>
<dbReference type="InterPro" id="IPR012001">
    <property type="entry name" value="Thiamin_PyroP_enz_TPP-bd_dom"/>
</dbReference>
<evidence type="ECO:0000256" key="1">
    <source>
        <dbReference type="ARBA" id="ARBA00001041"/>
    </source>
</evidence>
<evidence type="ECO:0000256" key="3">
    <source>
        <dbReference type="ARBA" id="ARBA00007812"/>
    </source>
</evidence>
<dbReference type="Pfam" id="PF02775">
    <property type="entry name" value="TPP_enzyme_C"/>
    <property type="match status" value="1"/>
</dbReference>
<evidence type="ECO:0000259" key="12">
    <source>
        <dbReference type="Pfam" id="PF02775"/>
    </source>
</evidence>
<evidence type="ECO:0000259" key="13">
    <source>
        <dbReference type="Pfam" id="PF02776"/>
    </source>
</evidence>
<feature type="domain" description="Thiamine pyrophosphate enzyme TPP-binding" evidence="12">
    <location>
        <begin position="449"/>
        <end position="580"/>
    </location>
</feature>
<comment type="catalytic activity">
    <reaction evidence="1">
        <text>a 2-oxocarboxylate + H(+) = an aldehyde + CO2</text>
        <dbReference type="Rhea" id="RHEA:11628"/>
        <dbReference type="ChEBI" id="CHEBI:15378"/>
        <dbReference type="ChEBI" id="CHEBI:16526"/>
        <dbReference type="ChEBI" id="CHEBI:17478"/>
        <dbReference type="ChEBI" id="CHEBI:35179"/>
        <dbReference type="EC" id="4.1.1.1"/>
    </reaction>
</comment>
<name>A0ABY8QE60_9RHOB</name>
<evidence type="ECO:0000256" key="5">
    <source>
        <dbReference type="ARBA" id="ARBA00022723"/>
    </source>
</evidence>
<evidence type="ECO:0000256" key="2">
    <source>
        <dbReference type="ARBA" id="ARBA00001964"/>
    </source>
</evidence>
<accession>A0ABY8QE60</accession>
<dbReference type="InterPro" id="IPR029061">
    <property type="entry name" value="THDP-binding"/>
</dbReference>
<evidence type="ECO:0000313" key="15">
    <source>
        <dbReference type="Proteomes" id="UP001241605"/>
    </source>
</evidence>
<dbReference type="InterPro" id="IPR012110">
    <property type="entry name" value="PDC/IPDC-like"/>
</dbReference>
<keyword evidence="7" id="KW-0460">Magnesium</keyword>
<keyword evidence="5" id="KW-0479">Metal-binding</keyword>
<dbReference type="InterPro" id="IPR029035">
    <property type="entry name" value="DHS-like_NAD/FAD-binding_dom"/>
</dbReference>
<dbReference type="SUPFAM" id="SSF52467">
    <property type="entry name" value="DHS-like NAD/FAD-binding domain"/>
    <property type="match status" value="1"/>
</dbReference>